<dbReference type="GO" id="GO:0004564">
    <property type="term" value="F:beta-fructofuranosidase activity"/>
    <property type="evidence" value="ECO:0007669"/>
    <property type="project" value="UniProtKB-EC"/>
</dbReference>
<dbReference type="GO" id="GO:0005975">
    <property type="term" value="P:carbohydrate metabolic process"/>
    <property type="evidence" value="ECO:0007669"/>
    <property type="project" value="InterPro"/>
</dbReference>
<protein>
    <recommendedName>
        <fullName evidence="2">beta-fructofuranosidase</fullName>
        <ecNumber evidence="2">3.2.1.26</ecNumber>
    </recommendedName>
</protein>
<evidence type="ECO:0000256" key="4">
    <source>
        <dbReference type="ARBA" id="ARBA00023295"/>
    </source>
</evidence>
<dbReference type="SUPFAM" id="SSF75005">
    <property type="entry name" value="Arabinanase/levansucrase/invertase"/>
    <property type="match status" value="1"/>
</dbReference>
<evidence type="ECO:0000313" key="7">
    <source>
        <dbReference type="Proteomes" id="UP000823823"/>
    </source>
</evidence>
<name>A0A9D2RNN4_9MICO</name>
<accession>A0A9D2RNN4</accession>
<dbReference type="InterPro" id="IPR051214">
    <property type="entry name" value="GH32_Enzymes"/>
</dbReference>
<evidence type="ECO:0000259" key="5">
    <source>
        <dbReference type="Pfam" id="PF00251"/>
    </source>
</evidence>
<comment type="similarity">
    <text evidence="1">Belongs to the glycosyl hydrolase 32 family.</text>
</comment>
<dbReference type="Gene3D" id="2.115.10.20">
    <property type="entry name" value="Glycosyl hydrolase domain, family 43"/>
    <property type="match status" value="1"/>
</dbReference>
<proteinExistence type="inferred from homology"/>
<dbReference type="PANTHER" id="PTHR43101">
    <property type="entry name" value="BETA-FRUCTOSIDASE"/>
    <property type="match status" value="1"/>
</dbReference>
<evidence type="ECO:0000256" key="2">
    <source>
        <dbReference type="ARBA" id="ARBA00012758"/>
    </source>
</evidence>
<evidence type="ECO:0000256" key="3">
    <source>
        <dbReference type="ARBA" id="ARBA00022801"/>
    </source>
</evidence>
<keyword evidence="4" id="KW-0326">Glycosidase</keyword>
<dbReference type="InterPro" id="IPR023296">
    <property type="entry name" value="Glyco_hydro_beta-prop_sf"/>
</dbReference>
<sequence>MTTAPDHHFPSLHRVHRTGWLNDPNGIMETGGRWHVYFQHNPASARHEQIRWGHVSSPDLVTWTEEPDGPAPRPGEVDQGGCWSGVGLLDRASDPAGVPTLVYSAVDGRADHLAPVVVSRLTDDLTGFTQRGRVVAEAPEDVELEGVRDPFVFEAFGRRWAIQGAGIREEGGVLPAILLYSCDDLERWEYLGPMLTGRDPVAAEHAEAEIWECPQLVRIGQEWVLLVSLWFREEIVPGSTTTVNHLIGALEQDEQGRPRFTPRTGGQVDLGPDLYAPQAVLDPRRDRVLLWGWAREGGQRTQEQTDAQGWSGCLTFPRELSLVDDQLLASAPAELERLRGERLELPGRGADRTADLASPARAEIHSAGRLRVELLGAQGAGEVIVEHTGSAATMFLDGSLLELLPDGAPPTTIRIYPAPGDRLSISGELREGWQLRTPGATGTGPRS</sequence>
<gene>
    <name evidence="6" type="ORF">H9786_00990</name>
</gene>
<reference evidence="6" key="2">
    <citation type="submission" date="2021-04" db="EMBL/GenBank/DDBJ databases">
        <authorList>
            <person name="Gilroy R."/>
        </authorList>
    </citation>
    <scope>NUCLEOTIDE SEQUENCE</scope>
    <source>
        <strain evidence="6">ChiHjej13B12-24818</strain>
    </source>
</reference>
<dbReference type="AlphaFoldDB" id="A0A9D2RNN4"/>
<keyword evidence="3 6" id="KW-0378">Hydrolase</keyword>
<organism evidence="6 7">
    <name type="scientific">Candidatus Brachybacterium merdavium</name>
    <dbReference type="NCBI Taxonomy" id="2838513"/>
    <lineage>
        <taxon>Bacteria</taxon>
        <taxon>Bacillati</taxon>
        <taxon>Actinomycetota</taxon>
        <taxon>Actinomycetes</taxon>
        <taxon>Micrococcales</taxon>
        <taxon>Dermabacteraceae</taxon>
        <taxon>Brachybacterium</taxon>
    </lineage>
</organism>
<dbReference type="InterPro" id="IPR013148">
    <property type="entry name" value="Glyco_hydro_32_N"/>
</dbReference>
<comment type="caution">
    <text evidence="6">The sequence shown here is derived from an EMBL/GenBank/DDBJ whole genome shotgun (WGS) entry which is preliminary data.</text>
</comment>
<dbReference type="EC" id="3.2.1.26" evidence="2"/>
<evidence type="ECO:0000256" key="1">
    <source>
        <dbReference type="ARBA" id="ARBA00009902"/>
    </source>
</evidence>
<dbReference type="Pfam" id="PF00251">
    <property type="entry name" value="Glyco_hydro_32N"/>
    <property type="match status" value="1"/>
</dbReference>
<dbReference type="Proteomes" id="UP000823823">
    <property type="component" value="Unassembled WGS sequence"/>
</dbReference>
<dbReference type="SMART" id="SM00640">
    <property type="entry name" value="Glyco_32"/>
    <property type="match status" value="1"/>
</dbReference>
<dbReference type="CDD" id="cd08996">
    <property type="entry name" value="GH32_FFase"/>
    <property type="match status" value="1"/>
</dbReference>
<feature type="domain" description="Glycosyl hydrolase family 32 N-terminal" evidence="5">
    <location>
        <begin position="17"/>
        <end position="328"/>
    </location>
</feature>
<evidence type="ECO:0000313" key="6">
    <source>
        <dbReference type="EMBL" id="HJB09097.1"/>
    </source>
</evidence>
<reference evidence="6" key="1">
    <citation type="journal article" date="2021" name="PeerJ">
        <title>Extensive microbial diversity within the chicken gut microbiome revealed by metagenomics and culture.</title>
        <authorList>
            <person name="Gilroy R."/>
            <person name="Ravi A."/>
            <person name="Getino M."/>
            <person name="Pursley I."/>
            <person name="Horton D.L."/>
            <person name="Alikhan N.F."/>
            <person name="Baker D."/>
            <person name="Gharbi K."/>
            <person name="Hall N."/>
            <person name="Watson M."/>
            <person name="Adriaenssens E.M."/>
            <person name="Foster-Nyarko E."/>
            <person name="Jarju S."/>
            <person name="Secka A."/>
            <person name="Antonio M."/>
            <person name="Oren A."/>
            <person name="Chaudhuri R.R."/>
            <person name="La Ragione R."/>
            <person name="Hildebrand F."/>
            <person name="Pallen M.J."/>
        </authorList>
    </citation>
    <scope>NUCLEOTIDE SEQUENCE</scope>
    <source>
        <strain evidence="6">ChiHjej13B12-24818</strain>
    </source>
</reference>
<dbReference type="InterPro" id="IPR001362">
    <property type="entry name" value="Glyco_hydro_32"/>
</dbReference>
<dbReference type="EMBL" id="DWZH01000008">
    <property type="protein sequence ID" value="HJB09097.1"/>
    <property type="molecule type" value="Genomic_DNA"/>
</dbReference>
<dbReference type="PANTHER" id="PTHR43101:SF1">
    <property type="entry name" value="BETA-FRUCTOSIDASE"/>
    <property type="match status" value="1"/>
</dbReference>